<sequence>MLGVHFAITREQERALLAADEAGDDTDFEYTWANFVDLRDFFQRAATAGRSVLFTAT</sequence>
<evidence type="ECO:0000313" key="2">
    <source>
        <dbReference type="Proteomes" id="UP000239415"/>
    </source>
</evidence>
<protein>
    <submittedName>
        <fullName evidence="1">Uncharacterized protein DUF1877</fullName>
    </submittedName>
</protein>
<dbReference type="Proteomes" id="UP000239415">
    <property type="component" value="Unassembled WGS sequence"/>
</dbReference>
<gene>
    <name evidence="1" type="ORF">CLV67_104260</name>
</gene>
<name>A0A2T0KH16_9ACTN</name>
<dbReference type="InterPro" id="IPR035944">
    <property type="entry name" value="YfbM-like_sf"/>
</dbReference>
<dbReference type="EMBL" id="PVMZ01000004">
    <property type="protein sequence ID" value="PRX22732.1"/>
    <property type="molecule type" value="Genomic_DNA"/>
</dbReference>
<dbReference type="InterPro" id="IPR015068">
    <property type="entry name" value="DUF1877"/>
</dbReference>
<dbReference type="AlphaFoldDB" id="A0A2T0KH16"/>
<dbReference type="Pfam" id="PF08974">
    <property type="entry name" value="DUF1877"/>
    <property type="match status" value="1"/>
</dbReference>
<keyword evidence="2" id="KW-1185">Reference proteome</keyword>
<dbReference type="Gene3D" id="3.40.1760.10">
    <property type="entry name" value="YfbM-like super family"/>
    <property type="match status" value="1"/>
</dbReference>
<proteinExistence type="predicted"/>
<dbReference type="RefSeq" id="WP_170153821.1">
    <property type="nucleotide sequence ID" value="NZ_BOMO01000020.1"/>
</dbReference>
<accession>A0A2T0KH16</accession>
<reference evidence="1 2" key="1">
    <citation type="submission" date="2018-03" db="EMBL/GenBank/DDBJ databases">
        <title>Genomic Encyclopedia of Archaeal and Bacterial Type Strains, Phase II (KMG-II): from individual species to whole genera.</title>
        <authorList>
            <person name="Goeker M."/>
        </authorList>
    </citation>
    <scope>NUCLEOTIDE SEQUENCE [LARGE SCALE GENOMIC DNA]</scope>
    <source>
        <strain evidence="1 2">DSM 43146</strain>
    </source>
</reference>
<evidence type="ECO:0000313" key="1">
    <source>
        <dbReference type="EMBL" id="PRX22732.1"/>
    </source>
</evidence>
<comment type="caution">
    <text evidence="1">The sequence shown here is derived from an EMBL/GenBank/DDBJ whole genome shotgun (WGS) entry which is preliminary data.</text>
</comment>
<organism evidence="1 2">
    <name type="scientific">Actinoplanes italicus</name>
    <dbReference type="NCBI Taxonomy" id="113567"/>
    <lineage>
        <taxon>Bacteria</taxon>
        <taxon>Bacillati</taxon>
        <taxon>Actinomycetota</taxon>
        <taxon>Actinomycetes</taxon>
        <taxon>Micromonosporales</taxon>
        <taxon>Micromonosporaceae</taxon>
        <taxon>Actinoplanes</taxon>
    </lineage>
</organism>